<dbReference type="InterPro" id="IPR000697">
    <property type="entry name" value="WH1/EVH1_dom"/>
</dbReference>
<accession>A0A8E0RTS4</accession>
<evidence type="ECO:0000256" key="1">
    <source>
        <dbReference type="SAM" id="MobiDB-lite"/>
    </source>
</evidence>
<dbReference type="PROSITE" id="PS50108">
    <property type="entry name" value="CRIB"/>
    <property type="match status" value="1"/>
</dbReference>
<dbReference type="PANTHER" id="PTHR11202:SF36">
    <property type="entry name" value="ACTIN NUCLEATION-PROMOTING FACTOR WASL"/>
    <property type="match status" value="1"/>
</dbReference>
<evidence type="ECO:0000259" key="3">
    <source>
        <dbReference type="PROSITE" id="PS50229"/>
    </source>
</evidence>
<organism evidence="4 5">
    <name type="scientific">Fasciolopsis buskii</name>
    <dbReference type="NCBI Taxonomy" id="27845"/>
    <lineage>
        <taxon>Eukaryota</taxon>
        <taxon>Metazoa</taxon>
        <taxon>Spiralia</taxon>
        <taxon>Lophotrochozoa</taxon>
        <taxon>Platyhelminthes</taxon>
        <taxon>Trematoda</taxon>
        <taxon>Digenea</taxon>
        <taxon>Plagiorchiida</taxon>
        <taxon>Echinostomata</taxon>
        <taxon>Echinostomatoidea</taxon>
        <taxon>Fasciolidae</taxon>
        <taxon>Fasciolopsis</taxon>
    </lineage>
</organism>
<dbReference type="InterPro" id="IPR033927">
    <property type="entry name" value="WASPfam_EVH1"/>
</dbReference>
<dbReference type="FunFam" id="2.30.29.30:FF:000130">
    <property type="entry name" value="neural Wiskott-Aldrich syndrome protein"/>
    <property type="match status" value="1"/>
</dbReference>
<dbReference type="OrthoDB" id="8963340at2759"/>
<evidence type="ECO:0000313" key="5">
    <source>
        <dbReference type="Proteomes" id="UP000728185"/>
    </source>
</evidence>
<gene>
    <name evidence="4" type="ORF">FBUS_08077</name>
</gene>
<dbReference type="SUPFAM" id="SSF50729">
    <property type="entry name" value="PH domain-like"/>
    <property type="match status" value="1"/>
</dbReference>
<protein>
    <submittedName>
        <fullName evidence="4">Wiskott-Aldrich syndrome protein</fullName>
    </submittedName>
</protein>
<keyword evidence="5" id="KW-1185">Reference proteome</keyword>
<dbReference type="Proteomes" id="UP000728185">
    <property type="component" value="Unassembled WGS sequence"/>
</dbReference>
<reference evidence="4" key="1">
    <citation type="submission" date="2019-05" db="EMBL/GenBank/DDBJ databases">
        <title>Annotation for the trematode Fasciolopsis buski.</title>
        <authorList>
            <person name="Choi Y.-J."/>
        </authorList>
    </citation>
    <scope>NUCLEOTIDE SEQUENCE</scope>
    <source>
        <strain evidence="4">HT</strain>
        <tissue evidence="4">Whole worm</tissue>
    </source>
</reference>
<evidence type="ECO:0000259" key="2">
    <source>
        <dbReference type="PROSITE" id="PS50108"/>
    </source>
</evidence>
<feature type="domain" description="WH1" evidence="3">
    <location>
        <begin position="29"/>
        <end position="136"/>
    </location>
</feature>
<dbReference type="PROSITE" id="PS50229">
    <property type="entry name" value="WH1"/>
    <property type="match status" value="1"/>
</dbReference>
<feature type="region of interest" description="Disordered" evidence="1">
    <location>
        <begin position="397"/>
        <end position="419"/>
    </location>
</feature>
<feature type="compositionally biased region" description="Acidic residues" evidence="1">
    <location>
        <begin position="453"/>
        <end position="462"/>
    </location>
</feature>
<dbReference type="Pfam" id="PF00568">
    <property type="entry name" value="WH1"/>
    <property type="match status" value="1"/>
</dbReference>
<dbReference type="Pfam" id="PF00786">
    <property type="entry name" value="PBD"/>
    <property type="match status" value="1"/>
</dbReference>
<evidence type="ECO:0000313" key="4">
    <source>
        <dbReference type="EMBL" id="KAA0190593.1"/>
    </source>
</evidence>
<dbReference type="AlphaFoldDB" id="A0A8E0RTS4"/>
<dbReference type="InterPro" id="IPR000095">
    <property type="entry name" value="CRIB_dom"/>
</dbReference>
<sequence length="462" mass="49847">NLLLFKTHAVNSRSNLLDAAENDILHSLVGRGCLALAVAVVRLYTVKDTHQWLYKCCGVACFIRDKNVRSFFIRVFDIINPQLIFEQELYLEMEYIRPLAQFHIIQSDAGPMGISFASTEEAITFSDLVVARLQQRAANQKHPGPGYIPAGPQNVCAPYIPAGISEPNRPVIPEYRSRPVKTVKTSKGKKKLSSGDISSPSDFRHVQHVGYNREEATYDISAEEGEIMREILQAIGEEYGRLNHGDLKFAYNYLQQHGGLTEAQRQAQSIRRDPTAVSVNQQVRGPAPAAPRRVPPVPPTSHPPPPPVPGQRPPVPPPPMVTSGRAPPPPPPPPPPPVPSLSGGAIPPPPPMMPSPATSETNSGVANVASAPKASAPAIGTDLQSQIKSFSKANLRKVTPGEGVSGRPVPPAPSPSATGTCDLLRSLADALDMRRAHMGAEDSDAESHRDSENGDSDDNWDT</sequence>
<feature type="domain" description="CRIB" evidence="2">
    <location>
        <begin position="197"/>
        <end position="210"/>
    </location>
</feature>
<feature type="region of interest" description="Disordered" evidence="1">
    <location>
        <begin position="433"/>
        <end position="462"/>
    </location>
</feature>
<dbReference type="Gene3D" id="3.90.810.10">
    <property type="entry name" value="CRIB domain"/>
    <property type="match status" value="1"/>
</dbReference>
<dbReference type="SMART" id="SM00461">
    <property type="entry name" value="WH1"/>
    <property type="match status" value="1"/>
</dbReference>
<feature type="non-terminal residue" evidence="4">
    <location>
        <position position="462"/>
    </location>
</feature>
<name>A0A8E0RTS4_9TREM</name>
<feature type="region of interest" description="Disordered" evidence="1">
    <location>
        <begin position="180"/>
        <end position="203"/>
    </location>
</feature>
<dbReference type="Gene3D" id="2.30.29.30">
    <property type="entry name" value="Pleckstrin-homology domain (PH domain)/Phosphotyrosine-binding domain (PTB)"/>
    <property type="match status" value="1"/>
</dbReference>
<feature type="compositionally biased region" description="Pro residues" evidence="1">
    <location>
        <begin position="293"/>
        <end position="339"/>
    </location>
</feature>
<comment type="caution">
    <text evidence="4">The sequence shown here is derived from an EMBL/GenBank/DDBJ whole genome shotgun (WGS) entry which is preliminary data.</text>
</comment>
<dbReference type="CDD" id="cd01205">
    <property type="entry name" value="EVH1_WASP-like"/>
    <property type="match status" value="1"/>
</dbReference>
<dbReference type="EMBL" id="LUCM01006898">
    <property type="protein sequence ID" value="KAA0190593.1"/>
    <property type="molecule type" value="Genomic_DNA"/>
</dbReference>
<feature type="region of interest" description="Disordered" evidence="1">
    <location>
        <begin position="264"/>
        <end position="378"/>
    </location>
</feature>
<dbReference type="InterPro" id="IPR011993">
    <property type="entry name" value="PH-like_dom_sf"/>
</dbReference>
<dbReference type="PANTHER" id="PTHR11202">
    <property type="entry name" value="SPROUTY-RELATED, EVH1 DOMAIN-CONTAINING PROTEIN FAMILY MEMBER"/>
    <property type="match status" value="1"/>
</dbReference>
<dbReference type="InterPro" id="IPR036936">
    <property type="entry name" value="CRIB_dom_sf"/>
</dbReference>
<proteinExistence type="predicted"/>
<feature type="compositionally biased region" description="Basic and acidic residues" evidence="1">
    <location>
        <begin position="433"/>
        <end position="452"/>
    </location>
</feature>
<feature type="compositionally biased region" description="Basic residues" evidence="1">
    <location>
        <begin position="180"/>
        <end position="192"/>
    </location>
</feature>